<evidence type="ECO:0000313" key="2">
    <source>
        <dbReference type="EMBL" id="KTT99069.1"/>
    </source>
</evidence>
<comment type="caution">
    <text evidence="2">The sequence shown here is derived from an EMBL/GenBank/DDBJ whole genome shotgun (WGS) entry which is preliminary data.</text>
</comment>
<reference evidence="2 3" key="1">
    <citation type="journal article" date="2016" name="Front. Microbiol.">
        <title>Genomic Resource of Rice Seed Associated Bacteria.</title>
        <authorList>
            <person name="Midha S."/>
            <person name="Bansal K."/>
            <person name="Sharma S."/>
            <person name="Kumar N."/>
            <person name="Patil P.P."/>
            <person name="Chaudhry V."/>
            <person name="Patil P.B."/>
        </authorList>
    </citation>
    <scope>NUCLEOTIDE SEQUENCE [LARGE SCALE GENOMIC DNA]</scope>
    <source>
        <strain evidence="2 3">NS355</strain>
    </source>
</reference>
<accession>A0A147IUF5</accession>
<protein>
    <recommendedName>
        <fullName evidence="4">Glycosyltransferase RgtA/B/C/D-like domain-containing protein</fullName>
    </recommendedName>
</protein>
<keyword evidence="1" id="KW-1133">Transmembrane helix</keyword>
<dbReference type="OrthoDB" id="7293882at2"/>
<organism evidence="2 3">
    <name type="scientific">Sphingomonas yabuuchiae</name>
    <dbReference type="NCBI Taxonomy" id="172044"/>
    <lineage>
        <taxon>Bacteria</taxon>
        <taxon>Pseudomonadati</taxon>
        <taxon>Pseudomonadota</taxon>
        <taxon>Alphaproteobacteria</taxon>
        <taxon>Sphingomonadales</taxon>
        <taxon>Sphingomonadaceae</taxon>
        <taxon>Sphingomonas</taxon>
    </lineage>
</organism>
<dbReference type="AlphaFoldDB" id="A0A147IUF5"/>
<name>A0A147IUF5_9SPHN</name>
<proteinExistence type="predicted"/>
<dbReference type="Proteomes" id="UP000073923">
    <property type="component" value="Unassembled WGS sequence"/>
</dbReference>
<gene>
    <name evidence="2" type="ORF">NS355_07820</name>
</gene>
<dbReference type="EMBL" id="LDTF01000032">
    <property type="protein sequence ID" value="KTT99069.1"/>
    <property type="molecule type" value="Genomic_DNA"/>
</dbReference>
<keyword evidence="1" id="KW-0812">Transmembrane</keyword>
<feature type="transmembrane region" description="Helical" evidence="1">
    <location>
        <begin position="350"/>
        <end position="373"/>
    </location>
</feature>
<feature type="transmembrane region" description="Helical" evidence="1">
    <location>
        <begin position="176"/>
        <end position="202"/>
    </location>
</feature>
<feature type="transmembrane region" description="Helical" evidence="1">
    <location>
        <begin position="269"/>
        <end position="287"/>
    </location>
</feature>
<dbReference type="RefSeq" id="WP_058745193.1">
    <property type="nucleotide sequence ID" value="NZ_LDTF01000032.1"/>
</dbReference>
<evidence type="ECO:0000256" key="1">
    <source>
        <dbReference type="SAM" id="Phobius"/>
    </source>
</evidence>
<feature type="transmembrane region" description="Helical" evidence="1">
    <location>
        <begin position="140"/>
        <end position="164"/>
    </location>
</feature>
<dbReference type="PATRIC" id="fig|172044.3.peg.1350"/>
<feature type="transmembrane region" description="Helical" evidence="1">
    <location>
        <begin position="99"/>
        <end position="120"/>
    </location>
</feature>
<feature type="transmembrane region" description="Helical" evidence="1">
    <location>
        <begin position="299"/>
        <end position="317"/>
    </location>
</feature>
<keyword evidence="1" id="KW-0472">Membrane</keyword>
<evidence type="ECO:0000313" key="3">
    <source>
        <dbReference type="Proteomes" id="UP000073923"/>
    </source>
</evidence>
<feature type="transmembrane region" description="Helical" evidence="1">
    <location>
        <begin position="70"/>
        <end position="92"/>
    </location>
</feature>
<evidence type="ECO:0008006" key="4">
    <source>
        <dbReference type="Google" id="ProtNLM"/>
    </source>
</evidence>
<feature type="transmembrane region" description="Helical" evidence="1">
    <location>
        <begin position="24"/>
        <end position="41"/>
    </location>
</feature>
<sequence length="523" mass="56861">MVDDGRRDGMTEQGAGLWWQSRPFLLLCVLASAIPLLWPAVPPLGDMGDHIASYRILAEAGQAPLARYYAVHWAAVGNLGVEGLVLALHHVFGMGVEPAARLVVMAIPPLTVAGLIALAREAHGRMPAGAMLAFPLAYGPAFQMGFVNFCLAQGLVFLAMALWLRLARTRGAAWRIVLFMLLAPLLWLVHALGWALLMAYVFGMEAGRLVEQGRRWSAAVVRAGVTVTPMALPALWMIRSGGNQVAGETGRWFLSYKLRWIMTLFQERWMAWDLAAVTGLLFFAYVVIRSRRLSVRPVLGVPAAIGFIVFLALPYLFRGGAYLDMRMLPPAVMLALLSVHGRPGRSEHGLAAAAIVFFVARLAGTTIAFAQLAQGHDREWRAIAALPPGGTVLVLDNVDAESRWGAPRLTHIGGLAVVRAGVFTNGQWTVPGQHLIQPRLAGAGRFDRDPSSLIFPPDGEGGPTDFEDAIRDFDRCAFDAVWTIGFPKGRARSPDLTPVWAQGNSAVYRVRRGRCLSDAPSVR</sequence>